<proteinExistence type="predicted"/>
<feature type="region of interest" description="Disordered" evidence="1">
    <location>
        <begin position="29"/>
        <end position="50"/>
    </location>
</feature>
<evidence type="ECO:0000313" key="3">
    <source>
        <dbReference type="Proteomes" id="UP000215086"/>
    </source>
</evidence>
<evidence type="ECO:0000256" key="1">
    <source>
        <dbReference type="SAM" id="MobiDB-lite"/>
    </source>
</evidence>
<dbReference type="AlphaFoldDB" id="A0A286RJA5"/>
<accession>A0A286RJA5</accession>
<evidence type="ECO:0000313" key="2">
    <source>
        <dbReference type="EMBL" id="ASV76041.1"/>
    </source>
</evidence>
<dbReference type="KEGG" id="ttf:THTE_3439"/>
<sequence length="350" mass="38526">MPRPTQVPPGCEPAFAYGTVTLCGPPFQDGSASRSHHPCGGPTTPQGKSPRFGLFPFRSPLLRESSFLSFPPATKMFQFAGYRLTRLWVQRVIIRGSRDHRLFDSSPGLIAVFHALHRLSTPRHPPYALRSLATCIERSHLPAGRRYPSSLRSPPAEHVIWITRSAVASYARHQMPPKITTELSKNKTRSDNLMSSLRGKPTGVALCFQTTSPVRLPPGAFLTPDILNLSPRPTSCQPLPAVPFHPHFRLLAAITQLAFVIIGAAAFQDQPPASDFLIVPTGPHLLLVFLITQTSLGASRGPEARPFRFPANYDGIGQRQRIQESLSADRHPQLRDNRLTRRDGDPSPGG</sequence>
<name>A0A286RJA5_9BACT</name>
<reference evidence="2 3" key="1">
    <citation type="journal article" name="Front. Microbiol.">
        <title>Sugar Metabolism of the First Thermophilic Planctomycete Thermogutta terrifontis: Comparative Genomic and Transcriptomic Approaches.</title>
        <authorList>
            <person name="Elcheninov A.G."/>
            <person name="Menzel P."/>
            <person name="Gudbergsdottir S.R."/>
            <person name="Slesarev A.I."/>
            <person name="Kadnikov V.V."/>
            <person name="Krogh A."/>
            <person name="Bonch-Osmolovskaya E.A."/>
            <person name="Peng X."/>
            <person name="Kublanov I.V."/>
        </authorList>
    </citation>
    <scope>NUCLEOTIDE SEQUENCE [LARGE SCALE GENOMIC DNA]</scope>
    <source>
        <strain evidence="2 3">R1</strain>
    </source>
</reference>
<dbReference type="Proteomes" id="UP000215086">
    <property type="component" value="Chromosome"/>
</dbReference>
<protein>
    <submittedName>
        <fullName evidence="2">Uncharacterized protein</fullName>
    </submittedName>
</protein>
<gene>
    <name evidence="2" type="ORF">THTE_3439</name>
</gene>
<organism evidence="2 3">
    <name type="scientific">Thermogutta terrifontis</name>
    <dbReference type="NCBI Taxonomy" id="1331910"/>
    <lineage>
        <taxon>Bacteria</taxon>
        <taxon>Pseudomonadati</taxon>
        <taxon>Planctomycetota</taxon>
        <taxon>Planctomycetia</taxon>
        <taxon>Pirellulales</taxon>
        <taxon>Thermoguttaceae</taxon>
        <taxon>Thermogutta</taxon>
    </lineage>
</organism>
<keyword evidence="3" id="KW-1185">Reference proteome</keyword>
<dbReference type="EMBL" id="CP018477">
    <property type="protein sequence ID" value="ASV76041.1"/>
    <property type="molecule type" value="Genomic_DNA"/>
</dbReference>
<feature type="region of interest" description="Disordered" evidence="1">
    <location>
        <begin position="323"/>
        <end position="350"/>
    </location>
</feature>
<feature type="compositionally biased region" description="Basic and acidic residues" evidence="1">
    <location>
        <begin position="327"/>
        <end position="350"/>
    </location>
</feature>